<dbReference type="InterPro" id="IPR013785">
    <property type="entry name" value="Aldolase_TIM"/>
</dbReference>
<dbReference type="CDD" id="cd00564">
    <property type="entry name" value="TMP_TenI"/>
    <property type="match status" value="1"/>
</dbReference>
<accession>A0ABP1ETQ5</accession>
<name>A0ABP1ETQ5_9FLAO</name>
<comment type="caution">
    <text evidence="2">The sequence shown here is derived from an EMBL/GenBank/DDBJ whole genome shotgun (WGS) entry which is preliminary data.</text>
</comment>
<dbReference type="SUPFAM" id="SSF51391">
    <property type="entry name" value="Thiamin phosphate synthase"/>
    <property type="match status" value="1"/>
</dbReference>
<evidence type="ECO:0000313" key="2">
    <source>
        <dbReference type="EMBL" id="CAL2101907.1"/>
    </source>
</evidence>
<evidence type="ECO:0000259" key="1">
    <source>
        <dbReference type="Pfam" id="PF02581"/>
    </source>
</evidence>
<evidence type="ECO:0000313" key="3">
    <source>
        <dbReference type="Proteomes" id="UP001497527"/>
    </source>
</evidence>
<keyword evidence="3" id="KW-1185">Reference proteome</keyword>
<sequence length="202" mass="23457">MIVLIAPEKDIENEVEILHRLFDAGLQFYHFRKPYKNYEEHVRYLNLIDQKYHSRIVVHYFHELLEDYKLKGIHLQEQPRIDLKERLISYVNSYKEKGCTVSSSFHEPEVLDACEVKFDYNLLSPVFSSISKKGYEGKGFDVRHINKTVVGMGGVNSKTIGKIKLLGYKGVGVLGGVWNSENPIESFKAIQRQYEIEKSTKN</sequence>
<protein>
    <submittedName>
        <fullName evidence="2">Thiamine-phosphate pyrophosphorylase</fullName>
    </submittedName>
</protein>
<feature type="domain" description="Thiamine phosphate synthase/TenI" evidence="1">
    <location>
        <begin position="3"/>
        <end position="175"/>
    </location>
</feature>
<organism evidence="2 3">
    <name type="scientific">Tenacibaculum polynesiense</name>
    <dbReference type="NCBI Taxonomy" id="3137857"/>
    <lineage>
        <taxon>Bacteria</taxon>
        <taxon>Pseudomonadati</taxon>
        <taxon>Bacteroidota</taxon>
        <taxon>Flavobacteriia</taxon>
        <taxon>Flavobacteriales</taxon>
        <taxon>Flavobacteriaceae</taxon>
        <taxon>Tenacibaculum</taxon>
    </lineage>
</organism>
<dbReference type="Gene3D" id="3.20.20.70">
    <property type="entry name" value="Aldolase class I"/>
    <property type="match status" value="1"/>
</dbReference>
<dbReference type="Pfam" id="PF02581">
    <property type="entry name" value="TMP-TENI"/>
    <property type="match status" value="1"/>
</dbReference>
<gene>
    <name evidence="2" type="ORF">T190423A01A_10470</name>
</gene>
<dbReference type="InterPro" id="IPR022998">
    <property type="entry name" value="ThiamineP_synth_TenI"/>
</dbReference>
<dbReference type="Proteomes" id="UP001497527">
    <property type="component" value="Unassembled WGS sequence"/>
</dbReference>
<dbReference type="RefSeq" id="WP_348714876.1">
    <property type="nucleotide sequence ID" value="NZ_CAXJIO010000010.1"/>
</dbReference>
<dbReference type="EMBL" id="CAXJIO010000010">
    <property type="protein sequence ID" value="CAL2101907.1"/>
    <property type="molecule type" value="Genomic_DNA"/>
</dbReference>
<dbReference type="InterPro" id="IPR036206">
    <property type="entry name" value="ThiamineP_synth_sf"/>
</dbReference>
<proteinExistence type="predicted"/>
<reference evidence="2 3" key="1">
    <citation type="submission" date="2024-05" db="EMBL/GenBank/DDBJ databases">
        <authorList>
            <person name="Duchaud E."/>
        </authorList>
    </citation>
    <scope>NUCLEOTIDE SEQUENCE [LARGE SCALE GENOMIC DNA]</scope>
    <source>
        <strain evidence="2">Ena-SAMPLE-TAB-13-05-2024-13:56:06:370-140308</strain>
    </source>
</reference>